<evidence type="ECO:0000313" key="1">
    <source>
        <dbReference type="EMBL" id="CAG8738233.1"/>
    </source>
</evidence>
<comment type="caution">
    <text evidence="1">The sequence shown here is derived from an EMBL/GenBank/DDBJ whole genome shotgun (WGS) entry which is preliminary data.</text>
</comment>
<reference evidence="1" key="1">
    <citation type="submission" date="2021-06" db="EMBL/GenBank/DDBJ databases">
        <authorList>
            <person name="Kallberg Y."/>
            <person name="Tangrot J."/>
            <person name="Rosling A."/>
        </authorList>
    </citation>
    <scope>NUCLEOTIDE SEQUENCE</scope>
    <source>
        <strain evidence="1">IL203A</strain>
    </source>
</reference>
<sequence>FLLAMFGLGDLVMLGLDGGAELAILGLGNPVMLGLDNSAKLAMIDNY</sequence>
<name>A0ACA9Q698_9GLOM</name>
<feature type="non-terminal residue" evidence="1">
    <location>
        <position position="1"/>
    </location>
</feature>
<gene>
    <name evidence="1" type="ORF">DHETER_LOCUS13881</name>
</gene>
<protein>
    <submittedName>
        <fullName evidence="1">1671_t:CDS:1</fullName>
    </submittedName>
</protein>
<dbReference type="EMBL" id="CAJVPU010039955">
    <property type="protein sequence ID" value="CAG8738233.1"/>
    <property type="molecule type" value="Genomic_DNA"/>
</dbReference>
<organism evidence="1 2">
    <name type="scientific">Dentiscutata heterogama</name>
    <dbReference type="NCBI Taxonomy" id="1316150"/>
    <lineage>
        <taxon>Eukaryota</taxon>
        <taxon>Fungi</taxon>
        <taxon>Fungi incertae sedis</taxon>
        <taxon>Mucoromycota</taxon>
        <taxon>Glomeromycotina</taxon>
        <taxon>Glomeromycetes</taxon>
        <taxon>Diversisporales</taxon>
        <taxon>Gigasporaceae</taxon>
        <taxon>Dentiscutata</taxon>
    </lineage>
</organism>
<keyword evidence="2" id="KW-1185">Reference proteome</keyword>
<proteinExistence type="predicted"/>
<accession>A0ACA9Q698</accession>
<feature type="non-terminal residue" evidence="1">
    <location>
        <position position="47"/>
    </location>
</feature>
<evidence type="ECO:0000313" key="2">
    <source>
        <dbReference type="Proteomes" id="UP000789702"/>
    </source>
</evidence>
<dbReference type="Proteomes" id="UP000789702">
    <property type="component" value="Unassembled WGS sequence"/>
</dbReference>